<reference evidence="4 5" key="1">
    <citation type="submission" date="2021-05" db="EMBL/GenBank/DDBJ databases">
        <title>A Polyphasic approach of four new species of the genus Ohtaekwangia: Ohtaekwangia histidinii sp. nov., Ohtaekwangia cretensis sp. nov., Ohtaekwangia indiensis sp. nov., Ohtaekwangia reichenbachii sp. nov. from diverse environment.</title>
        <authorList>
            <person name="Octaviana S."/>
        </authorList>
    </citation>
    <scope>NUCLEOTIDE SEQUENCE [LARGE SCALE GENOMIC DNA]</scope>
    <source>
        <strain evidence="4 5">PWU37</strain>
    </source>
</reference>
<dbReference type="GO" id="GO:0016020">
    <property type="term" value="C:membrane"/>
    <property type="evidence" value="ECO:0007669"/>
    <property type="project" value="UniProtKB-UniRule"/>
</dbReference>
<dbReference type="Pfam" id="PF07676">
    <property type="entry name" value="PD40"/>
    <property type="match status" value="1"/>
</dbReference>
<dbReference type="InterPro" id="IPR006665">
    <property type="entry name" value="OmpA-like"/>
</dbReference>
<organism evidence="4 5">
    <name type="scientific">Dawidia soli</name>
    <dbReference type="NCBI Taxonomy" id="2782352"/>
    <lineage>
        <taxon>Bacteria</taxon>
        <taxon>Pseudomonadati</taxon>
        <taxon>Bacteroidota</taxon>
        <taxon>Cytophagia</taxon>
        <taxon>Cytophagales</taxon>
        <taxon>Chryseotaleaceae</taxon>
        <taxon>Dawidia</taxon>
    </lineage>
</organism>
<feature type="chain" id="PRO_5042880404" evidence="2">
    <location>
        <begin position="21"/>
        <end position="654"/>
    </location>
</feature>
<evidence type="ECO:0000259" key="3">
    <source>
        <dbReference type="PROSITE" id="PS51123"/>
    </source>
</evidence>
<comment type="caution">
    <text evidence="4">The sequence shown here is derived from an EMBL/GenBank/DDBJ whole genome shotgun (WGS) entry which is preliminary data.</text>
</comment>
<keyword evidence="1" id="KW-0472">Membrane</keyword>
<evidence type="ECO:0000256" key="2">
    <source>
        <dbReference type="SAM" id="SignalP"/>
    </source>
</evidence>
<evidence type="ECO:0000313" key="5">
    <source>
        <dbReference type="Proteomes" id="UP001319180"/>
    </source>
</evidence>
<name>A0AAP2DAC0_9BACT</name>
<dbReference type="CDD" id="cd07185">
    <property type="entry name" value="OmpA_C-like"/>
    <property type="match status" value="1"/>
</dbReference>
<evidence type="ECO:0000256" key="1">
    <source>
        <dbReference type="PROSITE-ProRule" id="PRU00473"/>
    </source>
</evidence>
<gene>
    <name evidence="4" type="ORF">KK078_12675</name>
</gene>
<dbReference type="Proteomes" id="UP001319180">
    <property type="component" value="Unassembled WGS sequence"/>
</dbReference>
<dbReference type="EMBL" id="JAHESC010000016">
    <property type="protein sequence ID" value="MBT1687416.1"/>
    <property type="molecule type" value="Genomic_DNA"/>
</dbReference>
<sequence length="654" mass="72136">MKSIILTAVAFLASVTWLSAQSDFIPKKLGAGVNSSYDEVNPVISADRSTLFFARKNHPQNALGTKKTADIWTSTRLADGSWQEATRSTSLNIGQRSYPLGISADGLSLLLYNDEGLSLATRQGSVWSAPQKVGVKASMEATLSADGKYILFSRGGTLYRIDRNAEGHWQKAQAVKGIEGKVYSPFILSDNKTVYFSREIKGKQSDLFKVERISADWSAWSAPVALNDTINTKGNEEGLKTNANGAWGYFASTADADEQADILEVKLYEDRPYVLVTGKIINAKTKRPLTKKAITILVDGKQTAVSSVNADSATFRVELPLGARYELSAKLFQYGPKTYPVDAVGREFKRIRLDLEEEPVDFALLKGKLMVKNTERTIPASAKARIMVDGEEVDYAEVDVAKGTYSIRLPHGTVYYVQVSARGFESLPDLVDLKGVDGYEEIMLDLQADAEKMAIVSGKILDLRTAKPVGAEVPVQVVVEGVSSVTASVDSLTREYELRFPVKERYVLSAEAEGYYPLYESVDVTRETTDVSILRDLVIAPLQRGQSIPLNNITFNAGKVITVHPSSYRELDRLAEFLLKNPRMKVEIGAYTAPGTRVSTLNQAKAVMNYLVEKEVPKHRLTARGYGTARPIESNKTPEGRARNRRVEFLITEK</sequence>
<dbReference type="Gene3D" id="3.30.1330.60">
    <property type="entry name" value="OmpA-like domain"/>
    <property type="match status" value="1"/>
</dbReference>
<keyword evidence="2" id="KW-0732">Signal</keyword>
<dbReference type="InterPro" id="IPR050330">
    <property type="entry name" value="Bact_OuterMem_StrucFunc"/>
</dbReference>
<accession>A0AAP2DAC0</accession>
<proteinExistence type="predicted"/>
<feature type="signal peptide" evidence="2">
    <location>
        <begin position="1"/>
        <end position="20"/>
    </location>
</feature>
<dbReference type="SUPFAM" id="SSF82171">
    <property type="entry name" value="DPP6 N-terminal domain-like"/>
    <property type="match status" value="1"/>
</dbReference>
<dbReference type="PROSITE" id="PS51123">
    <property type="entry name" value="OMPA_2"/>
    <property type="match status" value="1"/>
</dbReference>
<dbReference type="InterPro" id="IPR011659">
    <property type="entry name" value="WD40"/>
</dbReference>
<dbReference type="PANTHER" id="PTHR30329:SF21">
    <property type="entry name" value="LIPOPROTEIN YIAD-RELATED"/>
    <property type="match status" value="1"/>
</dbReference>
<dbReference type="AlphaFoldDB" id="A0AAP2DAC0"/>
<dbReference type="PANTHER" id="PTHR30329">
    <property type="entry name" value="STATOR ELEMENT OF FLAGELLAR MOTOR COMPLEX"/>
    <property type="match status" value="1"/>
</dbReference>
<evidence type="ECO:0000313" key="4">
    <source>
        <dbReference type="EMBL" id="MBT1687416.1"/>
    </source>
</evidence>
<dbReference type="InterPro" id="IPR036737">
    <property type="entry name" value="OmpA-like_sf"/>
</dbReference>
<protein>
    <submittedName>
        <fullName evidence="4">OmpA family protein</fullName>
    </submittedName>
</protein>
<dbReference type="SUPFAM" id="SSF103088">
    <property type="entry name" value="OmpA-like"/>
    <property type="match status" value="1"/>
</dbReference>
<dbReference type="Pfam" id="PF00691">
    <property type="entry name" value="OmpA"/>
    <property type="match status" value="1"/>
</dbReference>
<dbReference type="RefSeq" id="WP_254090644.1">
    <property type="nucleotide sequence ID" value="NZ_JAHESC010000016.1"/>
</dbReference>
<feature type="domain" description="OmpA-like" evidence="3">
    <location>
        <begin position="544"/>
        <end position="654"/>
    </location>
</feature>
<keyword evidence="5" id="KW-1185">Reference proteome</keyword>